<sequence>MTDAPPFDVAGLRVGENRLPCPQCDRGPKDKALAVRREADGRVVWRCHRCGWSGASGRETRPAAPPPRPAKPERHTDGLAPWAAKEWAAAQPLHGAARDYLKARACCIPPEGSHLRCNPALRHPTGYTGPGLVALVTDALTGQPCSIHRTWVLASGEKAPIDTPRLLAAGHRKAGGVIRLFPREKGQPLGVAEGIETALSLAWAEVPVWAAIDAGNLAQFPVLPGVPELLIAEDADAAGEAASAECAARWRAAGRRTRLVRPDPGDNDLNDSARAYAGHE</sequence>
<dbReference type="STRING" id="339866.GCA_001418255_02049"/>
<dbReference type="InterPro" id="IPR055570">
    <property type="entry name" value="DUF7146"/>
</dbReference>
<feature type="domain" description="Toprim" evidence="2">
    <location>
        <begin position="189"/>
        <end position="275"/>
    </location>
</feature>
<dbReference type="InterPro" id="IPR006171">
    <property type="entry name" value="TOPRIM_dom"/>
</dbReference>
<evidence type="ECO:0000259" key="3">
    <source>
        <dbReference type="Pfam" id="PF23639"/>
    </source>
</evidence>
<reference evidence="5" key="1">
    <citation type="submission" date="2015-08" db="EMBL/GenBank/DDBJ databases">
        <authorList>
            <person name="Varghese N."/>
        </authorList>
    </citation>
    <scope>NUCLEOTIDE SEQUENCE [LARGE SCALE GENOMIC DNA]</scope>
    <source>
        <strain evidence="5">DSM 18181</strain>
    </source>
</reference>
<dbReference type="Pfam" id="PF23639">
    <property type="entry name" value="DUF7146"/>
    <property type="match status" value="1"/>
</dbReference>
<evidence type="ECO:0000313" key="4">
    <source>
        <dbReference type="EMBL" id="CUA98214.1"/>
    </source>
</evidence>
<keyword evidence="5" id="KW-1185">Reference proteome</keyword>
<dbReference type="Proteomes" id="UP000183649">
    <property type="component" value="Unassembled WGS sequence"/>
</dbReference>
<feature type="domain" description="DUF7146" evidence="3">
    <location>
        <begin position="81"/>
        <end position="171"/>
    </location>
</feature>
<evidence type="ECO:0000259" key="2">
    <source>
        <dbReference type="Pfam" id="PF13362"/>
    </source>
</evidence>
<accession>A0A0K6I4Y3</accession>
<protein>
    <submittedName>
        <fullName evidence="4">Toprim domain</fullName>
    </submittedName>
</protein>
<proteinExistence type="predicted"/>
<dbReference type="EMBL" id="CYHF01000007">
    <property type="protein sequence ID" value="CUA98214.1"/>
    <property type="molecule type" value="Genomic_DNA"/>
</dbReference>
<evidence type="ECO:0000256" key="1">
    <source>
        <dbReference type="SAM" id="MobiDB-lite"/>
    </source>
</evidence>
<evidence type="ECO:0000313" key="5">
    <source>
        <dbReference type="Proteomes" id="UP000183649"/>
    </source>
</evidence>
<organism evidence="4 5">
    <name type="scientific">Thiomonas bhubaneswarensis</name>
    <dbReference type="NCBI Taxonomy" id="339866"/>
    <lineage>
        <taxon>Bacteria</taxon>
        <taxon>Pseudomonadati</taxon>
        <taxon>Pseudomonadota</taxon>
        <taxon>Betaproteobacteria</taxon>
        <taxon>Burkholderiales</taxon>
        <taxon>Thiomonas</taxon>
    </lineage>
</organism>
<feature type="region of interest" description="Disordered" evidence="1">
    <location>
        <begin position="257"/>
        <end position="280"/>
    </location>
</feature>
<dbReference type="Pfam" id="PF13362">
    <property type="entry name" value="Toprim_3"/>
    <property type="match status" value="1"/>
</dbReference>
<dbReference type="AlphaFoldDB" id="A0A0K6I4Y3"/>
<gene>
    <name evidence="4" type="ORF">Ga0061069_10710</name>
</gene>
<feature type="region of interest" description="Disordered" evidence="1">
    <location>
        <begin position="55"/>
        <end position="77"/>
    </location>
</feature>
<name>A0A0K6I4Y3_9BURK</name>
<dbReference type="RefSeq" id="WP_167344850.1">
    <property type="nucleotide sequence ID" value="NZ_CYHF01000007.1"/>
</dbReference>